<dbReference type="GO" id="GO:0051306">
    <property type="term" value="P:mitotic sister chromatid separation"/>
    <property type="evidence" value="ECO:0007669"/>
    <property type="project" value="TreeGrafter"/>
</dbReference>
<evidence type="ECO:0000313" key="3">
    <source>
        <dbReference type="EMBL" id="JAC99134.1"/>
    </source>
</evidence>
<proteinExistence type="predicted"/>
<dbReference type="GO" id="GO:0003682">
    <property type="term" value="F:chromatin binding"/>
    <property type="evidence" value="ECO:0007669"/>
    <property type="project" value="TreeGrafter"/>
</dbReference>
<reference evidence="3" key="2">
    <citation type="journal article" date="2015" name="Gigascience">
        <title>Reconstructing a comprehensive transcriptome assembly of a white-pupal translocated strain of the pest fruit fly Bactrocera cucurbitae.</title>
        <authorList>
            <person name="Sim S.B."/>
            <person name="Calla B."/>
            <person name="Hall B."/>
            <person name="DeRego T."/>
            <person name="Geib S.M."/>
        </authorList>
    </citation>
    <scope>NUCLEOTIDE SEQUENCE</scope>
</reference>
<accession>A0A0A1WKT9</accession>
<evidence type="ECO:0000256" key="1">
    <source>
        <dbReference type="SAM" id="MobiDB-lite"/>
    </source>
</evidence>
<feature type="compositionally biased region" description="Polar residues" evidence="1">
    <location>
        <begin position="343"/>
        <end position="383"/>
    </location>
</feature>
<sequence length="1024" mass="116829">MIELGVDHNKALDNILQAASKHPNSRVSKLIHSVEEERSQKNIVLLLIELAEHAEYATDFSISLKYYLDLFEQLGIGREIVLNEAGLLLLNSSKVYARRVDFVQELVERQILTLSNADKEIVENRGEDGDKKLEGKAKRTRKRLVAAIEDPFEVELVPRKFRKLTDEKRFVGGWGQEKQKMLTSRFYKIDSEQYIHPAAWMHATIVDLENEEDIDSKRNYKLYTYHVEHRYNTLVSDINFRMHFKVKDYIDEEEERLERNDDSNNSSTNILNDWPPLSEEYVKKYLDLENKALAIGEVFNNCKKLRIDNSNEDQNIVIFPEPVQNQKLSSETNKLLNQTANTEEYNSNSMQSESGVGDSINTLNVDISTNSNETTANEQSEVTIDSENDMSDPNLTDESSCFQQGQNLNSTEKSLLESSIECENTIEASTITTQNQTNEIYSGKAILAVRTENDTGLGESITDQSQRENDCSNENNNTNNLAVNNSQSNSKNDESVTGNIIGNDENEINLNKIRVYLPHLDDEGVYFSDLDDQEHRMLSPRVVTTDVFPCIPNKKNITIIIDDEIRSLLNIADDEPPPSYTMPIQVRPSTPPIDLNIFKFHEKLLRRRLLFKLGPEMELFLQSRSMKKSNCTDVNEQRQYRPMKLFNESHEGNFDQSTNETDNNILSDGEDMEEFLGFTEEEQSCKMFHRLSRDSGVDADVPLTTNVSDVETLSKSLNNNSQLEGPISIIEETVENEKCESSKKEFKENLTSTTNSENDLKEDITCQAKISTECENSTNEITSDIDISANNAFQNDNEPENDTSSNLPSLIDDVILDTENVLEVENSKTKIQKWHEYLQPILSKARDRHHFDVFQLGTEIMNELQNPAVPENHIKSSSTTFQDVMINKDESYVSRYFLSTLLLANQNNIQIDVFEKSSEKPSAWNNIQLNLLDTKRHTVAIEDNIGIVHSKKPSRSNTMCNNLNESSVTSGWRYNTETAGNVTLSNERVKVDLNVVRPLKQIEKLPNINDDYDSGIFSNEECSS</sequence>
<dbReference type="InterPro" id="IPR031739">
    <property type="entry name" value="Ncaph2"/>
</dbReference>
<organism evidence="3">
    <name type="scientific">Zeugodacus cucurbitae</name>
    <name type="common">Melon fruit fly</name>
    <name type="synonym">Bactrocera cucurbitae</name>
    <dbReference type="NCBI Taxonomy" id="28588"/>
    <lineage>
        <taxon>Eukaryota</taxon>
        <taxon>Metazoa</taxon>
        <taxon>Ecdysozoa</taxon>
        <taxon>Arthropoda</taxon>
        <taxon>Hexapoda</taxon>
        <taxon>Insecta</taxon>
        <taxon>Pterygota</taxon>
        <taxon>Neoptera</taxon>
        <taxon>Endopterygota</taxon>
        <taxon>Diptera</taxon>
        <taxon>Brachycera</taxon>
        <taxon>Muscomorpha</taxon>
        <taxon>Tephritoidea</taxon>
        <taxon>Tephritidae</taxon>
        <taxon>Zeugodacus</taxon>
        <taxon>Zeugodacus</taxon>
    </lineage>
</organism>
<feature type="compositionally biased region" description="Low complexity" evidence="1">
    <location>
        <begin position="472"/>
        <end position="490"/>
    </location>
</feature>
<reference evidence="3" key="1">
    <citation type="submission" date="2014-11" db="EMBL/GenBank/DDBJ databases">
        <authorList>
            <person name="Geib S."/>
        </authorList>
    </citation>
    <scope>NUCLEOTIDE SEQUENCE</scope>
</reference>
<dbReference type="InterPro" id="IPR031737">
    <property type="entry name" value="CNDH2_C"/>
</dbReference>
<dbReference type="Pfam" id="PF16858">
    <property type="entry name" value="CNDH2_C"/>
    <property type="match status" value="1"/>
</dbReference>
<dbReference type="PANTHER" id="PTHR14324:SF3">
    <property type="entry name" value="CONDENSIN-2 COMPLEX SUBUNIT H2"/>
    <property type="match status" value="1"/>
</dbReference>
<feature type="domain" description="Condensin-2 complex subunit H2 C-terminal" evidence="2">
    <location>
        <begin position="818"/>
        <end position="938"/>
    </location>
</feature>
<feature type="region of interest" description="Disordered" evidence="1">
    <location>
        <begin position="343"/>
        <end position="402"/>
    </location>
</feature>
<feature type="region of interest" description="Disordered" evidence="1">
    <location>
        <begin position="457"/>
        <end position="502"/>
    </location>
</feature>
<dbReference type="GO" id="GO:0005634">
    <property type="term" value="C:nucleus"/>
    <property type="evidence" value="ECO:0007669"/>
    <property type="project" value="TreeGrafter"/>
</dbReference>
<gene>
    <name evidence="3" type="ORF">g.8976</name>
</gene>
<dbReference type="GO" id="GO:0010032">
    <property type="term" value="P:meiotic chromosome condensation"/>
    <property type="evidence" value="ECO:0007669"/>
    <property type="project" value="TreeGrafter"/>
</dbReference>
<dbReference type="AlphaFoldDB" id="A0A0A1WKT9"/>
<evidence type="ECO:0000259" key="2">
    <source>
        <dbReference type="Pfam" id="PF16858"/>
    </source>
</evidence>
<feature type="compositionally biased region" description="Polar residues" evidence="1">
    <location>
        <begin position="391"/>
        <end position="402"/>
    </location>
</feature>
<name>A0A0A1WKT9_ZEUCU</name>
<dbReference type="PANTHER" id="PTHR14324">
    <property type="entry name" value="CONDENSIN-2 COMPLEX SUBUNIT H2"/>
    <property type="match status" value="1"/>
</dbReference>
<protein>
    <recommendedName>
        <fullName evidence="2">Condensin-2 complex subunit H2 C-terminal domain-containing protein</fullName>
    </recommendedName>
</protein>
<dbReference type="EMBL" id="GBXI01015157">
    <property type="protein sequence ID" value="JAC99134.1"/>
    <property type="molecule type" value="Transcribed_RNA"/>
</dbReference>
<dbReference type="GO" id="GO:0000796">
    <property type="term" value="C:condensin complex"/>
    <property type="evidence" value="ECO:0007669"/>
    <property type="project" value="TreeGrafter"/>
</dbReference>
<dbReference type="OrthoDB" id="10038475at2759"/>